<comment type="caution">
    <text evidence="6">The sequence shown here is derived from an EMBL/GenBank/DDBJ whole genome shotgun (WGS) entry which is preliminary data.</text>
</comment>
<dbReference type="InterPro" id="IPR016153">
    <property type="entry name" value="Heat_shock_Hsp33_N"/>
</dbReference>
<dbReference type="Gene3D" id="3.90.1280.10">
    <property type="entry name" value="HSP33 redox switch-like"/>
    <property type="match status" value="1"/>
</dbReference>
<evidence type="ECO:0000256" key="1">
    <source>
        <dbReference type="ARBA" id="ARBA00022490"/>
    </source>
</evidence>
<protein>
    <submittedName>
        <fullName evidence="7">Hsp33 family molecular chaperone HslO</fullName>
    </submittedName>
    <submittedName>
        <fullName evidence="6">Molecular chaperone Hsp33</fullName>
    </submittedName>
</protein>
<evidence type="ECO:0000313" key="6">
    <source>
        <dbReference type="EMBL" id="RAK00674.1"/>
    </source>
</evidence>
<dbReference type="InterPro" id="IPR016154">
    <property type="entry name" value="Heat_shock_Hsp33_C"/>
</dbReference>
<dbReference type="Proteomes" id="UP000287865">
    <property type="component" value="Unassembled WGS sequence"/>
</dbReference>
<dbReference type="OrthoDB" id="9793753at2"/>
<dbReference type="InterPro" id="IPR023212">
    <property type="entry name" value="Hsp33_helix_hairpin_bin_dom_sf"/>
</dbReference>
<accession>A0A327X5Q0</accession>
<evidence type="ECO:0000256" key="5">
    <source>
        <dbReference type="ARBA" id="ARBA00023284"/>
    </source>
</evidence>
<name>A0A327X5Q0_9GAMM</name>
<dbReference type="RefSeq" id="WP_111568468.1">
    <property type="nucleotide sequence ID" value="NZ_PIPK01000003.1"/>
</dbReference>
<dbReference type="InterPro" id="IPR000397">
    <property type="entry name" value="Heat_shock_Hsp33"/>
</dbReference>
<organism evidence="6 8">
    <name type="scientific">Aliidiomarina maris</name>
    <dbReference type="NCBI Taxonomy" id="531312"/>
    <lineage>
        <taxon>Bacteria</taxon>
        <taxon>Pseudomonadati</taxon>
        <taxon>Pseudomonadota</taxon>
        <taxon>Gammaproteobacteria</taxon>
        <taxon>Alteromonadales</taxon>
        <taxon>Idiomarinaceae</taxon>
        <taxon>Aliidiomarina</taxon>
    </lineage>
</organism>
<keyword evidence="9" id="KW-1185">Reference proteome</keyword>
<evidence type="ECO:0000313" key="8">
    <source>
        <dbReference type="Proteomes" id="UP000249203"/>
    </source>
</evidence>
<reference evidence="6 8" key="2">
    <citation type="submission" date="2018-06" db="EMBL/GenBank/DDBJ databases">
        <title>Genomic Encyclopedia of Type Strains, Phase III (KMG-III): the genomes of soil and plant-associated and newly described type strains.</title>
        <authorList>
            <person name="Whitman W."/>
        </authorList>
    </citation>
    <scope>NUCLEOTIDE SEQUENCE [LARGE SCALE GENOMIC DNA]</scope>
    <source>
        <strain evidence="6 8">CGMCC 1.15366</strain>
    </source>
</reference>
<dbReference type="SUPFAM" id="SSF118352">
    <property type="entry name" value="HSP33 redox switch-like"/>
    <property type="match status" value="1"/>
</dbReference>
<dbReference type="SUPFAM" id="SSF64397">
    <property type="entry name" value="Hsp33 domain"/>
    <property type="match status" value="1"/>
</dbReference>
<evidence type="ECO:0000313" key="9">
    <source>
        <dbReference type="Proteomes" id="UP000287865"/>
    </source>
</evidence>
<dbReference type="Gene3D" id="3.55.30.10">
    <property type="entry name" value="Hsp33 domain"/>
    <property type="match status" value="1"/>
</dbReference>
<evidence type="ECO:0000256" key="2">
    <source>
        <dbReference type="ARBA" id="ARBA00022833"/>
    </source>
</evidence>
<reference evidence="7 9" key="1">
    <citation type="journal article" date="2018" name="Front. Microbiol.">
        <title>Genome-Based Analysis Reveals the Taxonomy and Diversity of the Family Idiomarinaceae.</title>
        <authorList>
            <person name="Liu Y."/>
            <person name="Lai Q."/>
            <person name="Shao Z."/>
        </authorList>
    </citation>
    <scope>NUCLEOTIDE SEQUENCE [LARGE SCALE GENOMIC DNA]</scope>
    <source>
        <strain evidence="7 9">CF12-14</strain>
    </source>
</reference>
<keyword evidence="5" id="KW-0676">Redox-active center</keyword>
<keyword evidence="3" id="KW-1015">Disulfide bond</keyword>
<dbReference type="GO" id="GO:0051082">
    <property type="term" value="F:unfolded protein binding"/>
    <property type="evidence" value="ECO:0007669"/>
    <property type="project" value="InterPro"/>
</dbReference>
<dbReference type="PIRSF" id="PIRSF005261">
    <property type="entry name" value="Heat_shock_Hsp33"/>
    <property type="match status" value="1"/>
</dbReference>
<dbReference type="NCBIfam" id="NF001033">
    <property type="entry name" value="PRK00114.1"/>
    <property type="match status" value="1"/>
</dbReference>
<dbReference type="PANTHER" id="PTHR30111">
    <property type="entry name" value="33 KDA CHAPERONIN"/>
    <property type="match status" value="1"/>
</dbReference>
<dbReference type="Gene3D" id="1.10.287.480">
    <property type="entry name" value="helix hairpin bin"/>
    <property type="match status" value="1"/>
</dbReference>
<dbReference type="EMBL" id="PIPK01000003">
    <property type="protein sequence ID" value="RUO27319.1"/>
    <property type="molecule type" value="Genomic_DNA"/>
</dbReference>
<sequence length="288" mass="32258">MQSADSLIRYTFANVPVRGELVQLEQSYQGLVEGHHYPKLVRHLLGELMAVTSLLSATLKFDGHINLQIQGNGKLNFATVNGSQQQQLRGVARLTSDVNDSDSFASLVGDKAYLIITLSPEDKERYQGMVEVKATDGSLSQVIERYFTQSEQLRTRVWLHANDQQVAGMLLQALPGEDDPAHGFDHLATLTETITADELFNLEANVVLHRLYHEDDVLVYDPMAVAFFCGCSRERSMNALYSVPVDELRDIIQSDGEIKLTCDYCLTEYRYDESDLGALQGHSNEQLQ</sequence>
<evidence type="ECO:0000256" key="4">
    <source>
        <dbReference type="ARBA" id="ARBA00023186"/>
    </source>
</evidence>
<proteinExistence type="predicted"/>
<keyword evidence="2" id="KW-0862">Zinc</keyword>
<dbReference type="GO" id="GO:0044183">
    <property type="term" value="F:protein folding chaperone"/>
    <property type="evidence" value="ECO:0007669"/>
    <property type="project" value="TreeGrafter"/>
</dbReference>
<dbReference type="EMBL" id="QLMD01000002">
    <property type="protein sequence ID" value="RAK00674.1"/>
    <property type="molecule type" value="Genomic_DNA"/>
</dbReference>
<keyword evidence="4" id="KW-0143">Chaperone</keyword>
<gene>
    <name evidence="6" type="ORF">B0I24_10299</name>
    <name evidence="7" type="ORF">CWE07_05080</name>
</gene>
<dbReference type="Proteomes" id="UP000249203">
    <property type="component" value="Unassembled WGS sequence"/>
</dbReference>
<dbReference type="PANTHER" id="PTHR30111:SF1">
    <property type="entry name" value="33 KDA CHAPERONIN"/>
    <property type="match status" value="1"/>
</dbReference>
<dbReference type="GO" id="GO:0042026">
    <property type="term" value="P:protein refolding"/>
    <property type="evidence" value="ECO:0007669"/>
    <property type="project" value="TreeGrafter"/>
</dbReference>
<keyword evidence="1" id="KW-0963">Cytoplasm</keyword>
<evidence type="ECO:0000256" key="3">
    <source>
        <dbReference type="ARBA" id="ARBA00023157"/>
    </source>
</evidence>
<evidence type="ECO:0000313" key="7">
    <source>
        <dbReference type="EMBL" id="RUO27319.1"/>
    </source>
</evidence>
<dbReference type="CDD" id="cd00498">
    <property type="entry name" value="Hsp33"/>
    <property type="match status" value="1"/>
</dbReference>
<dbReference type="GO" id="GO:0005737">
    <property type="term" value="C:cytoplasm"/>
    <property type="evidence" value="ECO:0007669"/>
    <property type="project" value="InterPro"/>
</dbReference>
<dbReference type="AlphaFoldDB" id="A0A327X5Q0"/>
<dbReference type="Pfam" id="PF01430">
    <property type="entry name" value="HSP33"/>
    <property type="match status" value="1"/>
</dbReference>